<dbReference type="PANTHER" id="PTHR43767">
    <property type="entry name" value="LONG-CHAIN-FATTY-ACID--COA LIGASE"/>
    <property type="match status" value="1"/>
</dbReference>
<reference evidence="3 4" key="1">
    <citation type="submission" date="2022-08" db="EMBL/GenBank/DDBJ databases">
        <title>Reclassification of Massilia species as members of the genera Telluria, Duganella, Pseudoduganella, Mokoshia gen. nov. and Zemynaea gen. nov. using orthogonal and non-orthogonal genome-based approaches.</title>
        <authorList>
            <person name="Bowman J.P."/>
        </authorList>
    </citation>
    <scope>NUCLEOTIDE SEQUENCE [LARGE SCALE GENOMIC DNA]</scope>
    <source>
        <strain evidence="3 4">JCM 31661</strain>
    </source>
</reference>
<dbReference type="InterPro" id="IPR006162">
    <property type="entry name" value="Ppantetheine_attach_site"/>
</dbReference>
<dbReference type="InterPro" id="IPR042099">
    <property type="entry name" value="ANL_N_sf"/>
</dbReference>
<dbReference type="EMBL" id="JANUHA010000014">
    <property type="protein sequence ID" value="MCS0598238.1"/>
    <property type="molecule type" value="Genomic_DNA"/>
</dbReference>
<keyword evidence="4" id="KW-1185">Reference proteome</keyword>
<sequence length="418" mass="44987">MTVLTASRGWWEHRPTLERVVSDLLAGELALMRPGQPRRALPWPPGFDLAADLGADSLELLGMATAMEQVLAIGCIGEDRVLANPRLEAWVDAVAAGLAQSPGGGGRMVFRTSGSSGAPKDCPHALAELEREAEVLAGLFAGTRRIVSLVASHHIYGFLFTVLLPRALGLAPSSVRDLRGASPGAVARQLEPGDLVVGFPDFWRTFAPVAGSLPQGITGVSSTAPCPDEVARAVQAAGVRRLVQVYGSSETAGVGWREGPDEDYRLFPYWRRGEANPEGVQTLTRQTENDGTRQVALQDKLEWQGPARLRPAGRVDQAVQVGGINVFPAYVADVLRMHPQVAQASVRLMRPDEGRRLKAFVVPREGAPPDPDALRTELTAWMAERLPAPERPSAYSFGAALPRQASGKPTDWIIDAWD</sequence>
<dbReference type="PROSITE" id="PS00012">
    <property type="entry name" value="PHOSPHOPANTETHEINE"/>
    <property type="match status" value="1"/>
</dbReference>
<dbReference type="Pfam" id="PF00501">
    <property type="entry name" value="AMP-binding"/>
    <property type="match status" value="1"/>
</dbReference>
<dbReference type="Gene3D" id="3.30.300.30">
    <property type="match status" value="1"/>
</dbReference>
<dbReference type="SUPFAM" id="SSF56801">
    <property type="entry name" value="Acetyl-CoA synthetase-like"/>
    <property type="match status" value="1"/>
</dbReference>
<dbReference type="InterPro" id="IPR000873">
    <property type="entry name" value="AMP-dep_synth/lig_dom"/>
</dbReference>
<comment type="caution">
    <text evidence="3">The sequence shown here is derived from an EMBL/GenBank/DDBJ whole genome shotgun (WGS) entry which is preliminary data.</text>
</comment>
<dbReference type="Gene3D" id="3.40.50.12780">
    <property type="entry name" value="N-terminal domain of ligase-like"/>
    <property type="match status" value="1"/>
</dbReference>
<feature type="domain" description="AMP-dependent synthetase/ligase" evidence="1">
    <location>
        <begin position="112"/>
        <end position="257"/>
    </location>
</feature>
<dbReference type="Pfam" id="PF13193">
    <property type="entry name" value="AMP-binding_C"/>
    <property type="match status" value="1"/>
</dbReference>
<dbReference type="InterPro" id="IPR025110">
    <property type="entry name" value="AMP-bd_C"/>
</dbReference>
<evidence type="ECO:0000313" key="4">
    <source>
        <dbReference type="Proteomes" id="UP001206572"/>
    </source>
</evidence>
<gene>
    <name evidence="3" type="ORF">NX780_17990</name>
</gene>
<organism evidence="3 4">
    <name type="scientific">Massilia agri</name>
    <dbReference type="NCBI Taxonomy" id="1886785"/>
    <lineage>
        <taxon>Bacteria</taxon>
        <taxon>Pseudomonadati</taxon>
        <taxon>Pseudomonadota</taxon>
        <taxon>Betaproteobacteria</taxon>
        <taxon>Burkholderiales</taxon>
        <taxon>Oxalobacteraceae</taxon>
        <taxon>Telluria group</taxon>
        <taxon>Massilia</taxon>
    </lineage>
</organism>
<feature type="domain" description="AMP-binding enzyme C-terminal" evidence="2">
    <location>
        <begin position="333"/>
        <end position="408"/>
    </location>
</feature>
<dbReference type="PANTHER" id="PTHR43767:SF1">
    <property type="entry name" value="NONRIBOSOMAL PEPTIDE SYNTHASE PES1 (EUROFUNG)-RELATED"/>
    <property type="match status" value="1"/>
</dbReference>
<name>A0ABT2APQ8_9BURK</name>
<dbReference type="InterPro" id="IPR045851">
    <property type="entry name" value="AMP-bd_C_sf"/>
</dbReference>
<dbReference type="Proteomes" id="UP001206572">
    <property type="component" value="Unassembled WGS sequence"/>
</dbReference>
<dbReference type="RefSeq" id="WP_258829254.1">
    <property type="nucleotide sequence ID" value="NZ_JANUHA010000014.1"/>
</dbReference>
<accession>A0ABT2APQ8</accession>
<dbReference type="InterPro" id="IPR050237">
    <property type="entry name" value="ATP-dep_AMP-bd_enzyme"/>
</dbReference>
<evidence type="ECO:0000259" key="1">
    <source>
        <dbReference type="Pfam" id="PF00501"/>
    </source>
</evidence>
<evidence type="ECO:0000259" key="2">
    <source>
        <dbReference type="Pfam" id="PF13193"/>
    </source>
</evidence>
<proteinExistence type="predicted"/>
<evidence type="ECO:0000313" key="3">
    <source>
        <dbReference type="EMBL" id="MCS0598238.1"/>
    </source>
</evidence>
<protein>
    <submittedName>
        <fullName evidence="3">AMP-binding protein</fullName>
    </submittedName>
</protein>